<protein>
    <submittedName>
        <fullName evidence="1">Uncharacterized protein</fullName>
    </submittedName>
</protein>
<dbReference type="RefSeq" id="WP_006566234.1">
    <property type="nucleotide sequence ID" value="NZ_AP023027.1"/>
</dbReference>
<dbReference type="EMBL" id="ABAX03000005">
    <property type="protein sequence ID" value="EDR98676.1"/>
    <property type="molecule type" value="Genomic_DNA"/>
</dbReference>
<dbReference type="eggNOG" id="ENOG502Z94Z">
    <property type="taxonomic scope" value="Bacteria"/>
</dbReference>
<name>B0MB01_ANACD</name>
<sequence length="216" mass="23988">MIPDIYIDDESMLKNGWVRETVDFPIPQSQAETVTVPGRNSPIRFNEALGLVSFKPRAFTLTFSMLGTRVKFDELTAKMSNRYAGRLCRVRTSEEPNLYAVGTLQLSSSYDPLTGKGQLVMESSDADSYRYHVDMTEVVFSGSGTVVLVSDYMPVVPTVITTADTALSWKIGTDTFHKTLSSGTWVIPELQLTRGNNSIKVESSGNTTFRYREGCL</sequence>
<keyword evidence="2" id="KW-1185">Reference proteome</keyword>
<dbReference type="HOGENOM" id="CLU_1275511_0_0_9"/>
<dbReference type="AlphaFoldDB" id="B0MB01"/>
<evidence type="ECO:0000313" key="2">
    <source>
        <dbReference type="Proteomes" id="UP000004935"/>
    </source>
</evidence>
<reference evidence="1" key="1">
    <citation type="submission" date="2007-11" db="EMBL/GenBank/DDBJ databases">
        <authorList>
            <person name="Fulton L."/>
            <person name="Clifton S."/>
            <person name="Fulton B."/>
            <person name="Xu J."/>
            <person name="Minx P."/>
            <person name="Pepin K.H."/>
            <person name="Johnson M."/>
            <person name="Thiruvilangam P."/>
            <person name="Bhonagiri V."/>
            <person name="Nash W.E."/>
            <person name="Mardis E.R."/>
            <person name="Wilson R.K."/>
        </authorList>
    </citation>
    <scope>NUCLEOTIDE SEQUENCE [LARGE SCALE GENOMIC DNA]</scope>
    <source>
        <strain evidence="1">DSM 14662</strain>
    </source>
</reference>
<organism evidence="1 2">
    <name type="scientific">Anaerostipes caccae (strain DSM 14662 / CCUG 47493 / JCM 13470 / NCIMB 13811 / L1-92)</name>
    <dbReference type="NCBI Taxonomy" id="411490"/>
    <lineage>
        <taxon>Bacteria</taxon>
        <taxon>Bacillati</taxon>
        <taxon>Bacillota</taxon>
        <taxon>Clostridia</taxon>
        <taxon>Lachnospirales</taxon>
        <taxon>Lachnospiraceae</taxon>
        <taxon>Anaerostipes</taxon>
    </lineage>
</organism>
<evidence type="ECO:0000313" key="1">
    <source>
        <dbReference type="EMBL" id="EDR98676.1"/>
    </source>
</evidence>
<reference evidence="1" key="2">
    <citation type="submission" date="2013-11" db="EMBL/GenBank/DDBJ databases">
        <title>Draft genome sequence of Anaerostipes caccae (DSM 14662).</title>
        <authorList>
            <person name="Sudarsanam P."/>
            <person name="Ley R."/>
            <person name="Guruge J."/>
            <person name="Turnbaugh P.J."/>
            <person name="Mahowald M."/>
            <person name="Liep D."/>
            <person name="Gordon J."/>
        </authorList>
    </citation>
    <scope>NUCLEOTIDE SEQUENCE</scope>
    <source>
        <strain evidence="1">DSM 14662</strain>
    </source>
</reference>
<dbReference type="STRING" id="411490.ANACAC_00727"/>
<proteinExistence type="predicted"/>
<comment type="caution">
    <text evidence="1">The sequence shown here is derived from an EMBL/GenBank/DDBJ whole genome shotgun (WGS) entry which is preliminary data.</text>
</comment>
<dbReference type="Proteomes" id="UP000004935">
    <property type="component" value="Unassembled WGS sequence"/>
</dbReference>
<accession>B0MB01</accession>
<gene>
    <name evidence="1" type="ORF">ANACAC_00727</name>
</gene>